<feature type="domain" description="Tyrosine specific protein phosphatases" evidence="1">
    <location>
        <begin position="63"/>
        <end position="123"/>
    </location>
</feature>
<protein>
    <submittedName>
        <fullName evidence="2">Dual specificity protein phosphatase family protein</fullName>
    </submittedName>
</protein>
<gene>
    <name evidence="2" type="ORF">LCY76_19480</name>
</gene>
<dbReference type="RefSeq" id="WP_248253995.1">
    <property type="nucleotide sequence ID" value="NZ_JAIWJX010000002.1"/>
</dbReference>
<accession>A0A9X1XDV9</accession>
<evidence type="ECO:0000313" key="2">
    <source>
        <dbReference type="EMBL" id="MCK6258753.1"/>
    </source>
</evidence>
<dbReference type="SMART" id="SM00195">
    <property type="entry name" value="DSPc"/>
    <property type="match status" value="1"/>
</dbReference>
<evidence type="ECO:0000259" key="1">
    <source>
        <dbReference type="PROSITE" id="PS50056"/>
    </source>
</evidence>
<comment type="caution">
    <text evidence="2">The sequence shown here is derived from an EMBL/GenBank/DDBJ whole genome shotgun (WGS) entry which is preliminary data.</text>
</comment>
<dbReference type="PROSITE" id="PS50056">
    <property type="entry name" value="TYR_PHOSPHATASE_2"/>
    <property type="match status" value="1"/>
</dbReference>
<evidence type="ECO:0000313" key="3">
    <source>
        <dbReference type="Proteomes" id="UP001139011"/>
    </source>
</evidence>
<dbReference type="InterPro" id="IPR000387">
    <property type="entry name" value="Tyr_Pase_dom"/>
</dbReference>
<dbReference type="Gene3D" id="3.90.190.10">
    <property type="entry name" value="Protein tyrosine phosphatase superfamily"/>
    <property type="match status" value="1"/>
</dbReference>
<dbReference type="Pfam" id="PF00782">
    <property type="entry name" value="DSPc"/>
    <property type="match status" value="1"/>
</dbReference>
<dbReference type="InterPro" id="IPR029021">
    <property type="entry name" value="Prot-tyrosine_phosphatase-like"/>
</dbReference>
<sequence>MVEMIPGKLYIGGLIRSEDWGFIQQNITAIINLRTTPDDPPFDFSGRVMIWAPLTVYYAPDIQWVVKMMNQMNQLLDSGYRILVHDTAGYQRLGFFITAFFMQRFNLERDQALAMVRQRKPDLDPPPNYMELLKSYGVYLKQQ</sequence>
<dbReference type="SUPFAM" id="SSF52799">
    <property type="entry name" value="(Phosphotyrosine protein) phosphatases II"/>
    <property type="match status" value="1"/>
</dbReference>
<organism evidence="2 3">
    <name type="scientific">Fictibacillus marinisediminis</name>
    <dbReference type="NCBI Taxonomy" id="2878389"/>
    <lineage>
        <taxon>Bacteria</taxon>
        <taxon>Bacillati</taxon>
        <taxon>Bacillota</taxon>
        <taxon>Bacilli</taxon>
        <taxon>Bacillales</taxon>
        <taxon>Fictibacillaceae</taxon>
        <taxon>Fictibacillus</taxon>
    </lineage>
</organism>
<dbReference type="EMBL" id="JAIWJX010000002">
    <property type="protein sequence ID" value="MCK6258753.1"/>
    <property type="molecule type" value="Genomic_DNA"/>
</dbReference>
<dbReference type="CDD" id="cd14498">
    <property type="entry name" value="DSP"/>
    <property type="match status" value="1"/>
</dbReference>
<dbReference type="AlphaFoldDB" id="A0A9X1XDV9"/>
<name>A0A9X1XDV9_9BACL</name>
<keyword evidence="3" id="KW-1185">Reference proteome</keyword>
<dbReference type="InterPro" id="IPR020422">
    <property type="entry name" value="TYR_PHOSPHATASE_DUAL_dom"/>
</dbReference>
<dbReference type="Proteomes" id="UP001139011">
    <property type="component" value="Unassembled WGS sequence"/>
</dbReference>
<dbReference type="InterPro" id="IPR000340">
    <property type="entry name" value="Dual-sp_phosphatase_cat-dom"/>
</dbReference>
<proteinExistence type="predicted"/>
<reference evidence="2" key="1">
    <citation type="submission" date="2021-09" db="EMBL/GenBank/DDBJ databases">
        <title>Genome analysis of Fictibacillus sp. KIGAM418 isolated from marine sediment.</title>
        <authorList>
            <person name="Seo M.-J."/>
            <person name="Cho E.-S."/>
            <person name="Hwang C.Y."/>
        </authorList>
    </citation>
    <scope>NUCLEOTIDE SEQUENCE</scope>
    <source>
        <strain evidence="2">KIGAM418</strain>
    </source>
</reference>